<dbReference type="Pfam" id="PF00156">
    <property type="entry name" value="Pribosyltran"/>
    <property type="match status" value="1"/>
</dbReference>
<evidence type="ECO:0000259" key="2">
    <source>
        <dbReference type="Pfam" id="PF00156"/>
    </source>
</evidence>
<sequence>MPTGLPPVHAWGAYSVPLSTAIRVWKDGGRRDLDVLLAGRLAVSIAASLSAAERLRGWSSGPVLVVPAPSSRASQRLRGDIPLEGVARLVAAGGAPHRSRPLRVVPALVHTRRVDDQSGLGMLGRRANVDGAMTVKSLCHNVVRGRRCILVDDVMTTGSTMAEASRALREAGAADVLGATVAATRRRPVDHRTGGERGRV</sequence>
<dbReference type="Gene3D" id="3.40.50.2020">
    <property type="match status" value="1"/>
</dbReference>
<evidence type="ECO:0000256" key="1">
    <source>
        <dbReference type="ARBA" id="ARBA00008007"/>
    </source>
</evidence>
<dbReference type="PANTHER" id="PTHR47505">
    <property type="entry name" value="DNA UTILIZATION PROTEIN YHGH"/>
    <property type="match status" value="1"/>
</dbReference>
<dbReference type="PANTHER" id="PTHR47505:SF1">
    <property type="entry name" value="DNA UTILIZATION PROTEIN YHGH"/>
    <property type="match status" value="1"/>
</dbReference>
<gene>
    <name evidence="3" type="ORF">N865_13470</name>
</gene>
<name>W9G694_9MICO</name>
<proteinExistence type="inferred from homology"/>
<dbReference type="CDD" id="cd06223">
    <property type="entry name" value="PRTases_typeI"/>
    <property type="match status" value="1"/>
</dbReference>
<comment type="caution">
    <text evidence="3">The sequence shown here is derived from an EMBL/GenBank/DDBJ whole genome shotgun (WGS) entry which is preliminary data.</text>
</comment>
<dbReference type="AlphaFoldDB" id="W9G694"/>
<accession>W9G694</accession>
<organism evidence="3 4">
    <name type="scientific">Intrasporangium oryzae NRRL B-24470</name>
    <dbReference type="NCBI Taxonomy" id="1386089"/>
    <lineage>
        <taxon>Bacteria</taxon>
        <taxon>Bacillati</taxon>
        <taxon>Actinomycetota</taxon>
        <taxon>Actinomycetes</taxon>
        <taxon>Micrococcales</taxon>
        <taxon>Intrasporangiaceae</taxon>
        <taxon>Intrasporangium</taxon>
    </lineage>
</organism>
<feature type="domain" description="Phosphoribosyltransferase" evidence="2">
    <location>
        <begin position="141"/>
        <end position="192"/>
    </location>
</feature>
<dbReference type="STRING" id="1386089.N865_13470"/>
<protein>
    <recommendedName>
        <fullName evidence="2">Phosphoribosyltransferase domain-containing protein</fullName>
    </recommendedName>
</protein>
<dbReference type="Proteomes" id="UP000019489">
    <property type="component" value="Unassembled WGS sequence"/>
</dbReference>
<evidence type="ECO:0000313" key="3">
    <source>
        <dbReference type="EMBL" id="EWT00837.1"/>
    </source>
</evidence>
<dbReference type="EMBL" id="AWSA01000033">
    <property type="protein sequence ID" value="EWT00837.1"/>
    <property type="molecule type" value="Genomic_DNA"/>
</dbReference>
<evidence type="ECO:0000313" key="4">
    <source>
        <dbReference type="Proteomes" id="UP000019489"/>
    </source>
</evidence>
<reference evidence="3 4" key="1">
    <citation type="submission" date="2013-08" db="EMBL/GenBank/DDBJ databases">
        <title>Intrasporangium oryzae NRRL B-24470.</title>
        <authorList>
            <person name="Liu H."/>
            <person name="Wang G."/>
        </authorList>
    </citation>
    <scope>NUCLEOTIDE SEQUENCE [LARGE SCALE GENOMIC DNA]</scope>
    <source>
        <strain evidence="3 4">NRRL B-24470</strain>
    </source>
</reference>
<dbReference type="SUPFAM" id="SSF53271">
    <property type="entry name" value="PRTase-like"/>
    <property type="match status" value="1"/>
</dbReference>
<keyword evidence="4" id="KW-1185">Reference proteome</keyword>
<dbReference type="InterPro" id="IPR051910">
    <property type="entry name" value="ComF/GntX_DNA_util-trans"/>
</dbReference>
<dbReference type="InterPro" id="IPR000836">
    <property type="entry name" value="PRTase_dom"/>
</dbReference>
<dbReference type="eggNOG" id="COG1040">
    <property type="taxonomic scope" value="Bacteria"/>
</dbReference>
<comment type="similarity">
    <text evidence="1">Belongs to the ComF/GntX family.</text>
</comment>
<dbReference type="InterPro" id="IPR029057">
    <property type="entry name" value="PRTase-like"/>
</dbReference>
<dbReference type="PATRIC" id="fig|1386089.3.peg.2937"/>